<dbReference type="GO" id="GO:0005829">
    <property type="term" value="C:cytosol"/>
    <property type="evidence" value="ECO:0007669"/>
    <property type="project" value="TreeGrafter"/>
</dbReference>
<keyword evidence="2" id="KW-0238">DNA-binding</keyword>
<dbReference type="InterPro" id="IPR018060">
    <property type="entry name" value="HTH_AraC"/>
</dbReference>
<proteinExistence type="predicted"/>
<organism evidence="5 6">
    <name type="scientific">Sorangium cellulosum</name>
    <name type="common">Polyangium cellulosum</name>
    <dbReference type="NCBI Taxonomy" id="56"/>
    <lineage>
        <taxon>Bacteria</taxon>
        <taxon>Pseudomonadati</taxon>
        <taxon>Myxococcota</taxon>
        <taxon>Polyangia</taxon>
        <taxon>Polyangiales</taxon>
        <taxon>Polyangiaceae</taxon>
        <taxon>Sorangium</taxon>
    </lineage>
</organism>
<dbReference type="GO" id="GO:0003700">
    <property type="term" value="F:DNA-binding transcription factor activity"/>
    <property type="evidence" value="ECO:0007669"/>
    <property type="project" value="InterPro"/>
</dbReference>
<dbReference type="AlphaFoldDB" id="A0A2L0ESX2"/>
<dbReference type="InterPro" id="IPR009057">
    <property type="entry name" value="Homeodomain-like_sf"/>
</dbReference>
<evidence type="ECO:0000256" key="1">
    <source>
        <dbReference type="ARBA" id="ARBA00023015"/>
    </source>
</evidence>
<sequence>MDERMHRPLPTVMTPVARVLVDLGLRDGIRLGAMERAARLPSLAADPERRIQIDRLLDLWAYLGQTLDDPSLPIRAAQGAKLEDLHVLGFAIMTAPSLRDAIGTAARYSALLTDSGRWETIETAKRVEVRWHRLGPLTLGHRLSNETALAQSLGCLRRLAGDDLTPLEVRFRHAAPPNRSAHLEFFRCPVRFEAPWDGLVFRRELLDMVPAGANQRLWEYLCRSASALCEQLAPPSLVDGVRHHIVRALSSAEGGVPPLDDVARALGTTERTLRRRLQVERTSFRKLVEEVRRDHAADLLARSSVTETALRLGFSDTTAFSHAFRRWFGCPPRELRGARGAAGERGM</sequence>
<keyword evidence="1" id="KW-0805">Transcription regulation</keyword>
<dbReference type="InterPro" id="IPR020449">
    <property type="entry name" value="Tscrpt_reg_AraC-type_HTH"/>
</dbReference>
<dbReference type="InterPro" id="IPR032687">
    <property type="entry name" value="AraC-type_N"/>
</dbReference>
<name>A0A2L0ESX2_SORCE</name>
<evidence type="ECO:0000256" key="2">
    <source>
        <dbReference type="ARBA" id="ARBA00023125"/>
    </source>
</evidence>
<dbReference type="SMART" id="SM00342">
    <property type="entry name" value="HTH_ARAC"/>
    <property type="match status" value="1"/>
</dbReference>
<protein>
    <submittedName>
        <fullName evidence="5">AraC family transcriptional regulator</fullName>
    </submittedName>
</protein>
<evidence type="ECO:0000313" key="6">
    <source>
        <dbReference type="Proteomes" id="UP000238348"/>
    </source>
</evidence>
<dbReference type="PRINTS" id="PR00032">
    <property type="entry name" value="HTHARAC"/>
</dbReference>
<dbReference type="Pfam" id="PF12833">
    <property type="entry name" value="HTH_18"/>
    <property type="match status" value="1"/>
</dbReference>
<evidence type="ECO:0000256" key="3">
    <source>
        <dbReference type="ARBA" id="ARBA00023163"/>
    </source>
</evidence>
<dbReference type="EMBL" id="CP012673">
    <property type="protein sequence ID" value="AUX42401.1"/>
    <property type="molecule type" value="Genomic_DNA"/>
</dbReference>
<dbReference type="GO" id="GO:0000976">
    <property type="term" value="F:transcription cis-regulatory region binding"/>
    <property type="evidence" value="ECO:0007669"/>
    <property type="project" value="TreeGrafter"/>
</dbReference>
<dbReference type="SUPFAM" id="SSF46689">
    <property type="entry name" value="Homeodomain-like"/>
    <property type="match status" value="1"/>
</dbReference>
<dbReference type="Pfam" id="PF12625">
    <property type="entry name" value="Arabinose_bd"/>
    <property type="match status" value="1"/>
</dbReference>
<accession>A0A2L0ESX2</accession>
<dbReference type="Proteomes" id="UP000238348">
    <property type="component" value="Chromosome"/>
</dbReference>
<dbReference type="PANTHER" id="PTHR47894:SF1">
    <property type="entry name" value="HTH-TYPE TRANSCRIPTIONAL REGULATOR VQSM"/>
    <property type="match status" value="1"/>
</dbReference>
<keyword evidence="3" id="KW-0804">Transcription</keyword>
<dbReference type="PANTHER" id="PTHR47894">
    <property type="entry name" value="HTH-TYPE TRANSCRIPTIONAL REGULATOR GADX"/>
    <property type="match status" value="1"/>
</dbReference>
<reference evidence="5 6" key="1">
    <citation type="submission" date="2015-09" db="EMBL/GenBank/DDBJ databases">
        <title>Sorangium comparison.</title>
        <authorList>
            <person name="Zaburannyi N."/>
            <person name="Bunk B."/>
            <person name="Overmann J."/>
            <person name="Mueller R."/>
        </authorList>
    </citation>
    <scope>NUCLEOTIDE SEQUENCE [LARGE SCALE GENOMIC DNA]</scope>
    <source>
        <strain evidence="5 6">So ce26</strain>
    </source>
</reference>
<dbReference type="Gene3D" id="1.10.10.60">
    <property type="entry name" value="Homeodomain-like"/>
    <property type="match status" value="1"/>
</dbReference>
<gene>
    <name evidence="5" type="primary">araC</name>
    <name evidence="5" type="ORF">SOCE26_038320</name>
</gene>
<dbReference type="RefSeq" id="WP_234023808.1">
    <property type="nucleotide sequence ID" value="NZ_CP012673.1"/>
</dbReference>
<evidence type="ECO:0000313" key="5">
    <source>
        <dbReference type="EMBL" id="AUX42401.1"/>
    </source>
</evidence>
<evidence type="ECO:0000259" key="4">
    <source>
        <dbReference type="PROSITE" id="PS01124"/>
    </source>
</evidence>
<dbReference type="PROSITE" id="PS01124">
    <property type="entry name" value="HTH_ARAC_FAMILY_2"/>
    <property type="match status" value="1"/>
</dbReference>
<feature type="domain" description="HTH araC/xylS-type" evidence="4">
    <location>
        <begin position="239"/>
        <end position="338"/>
    </location>
</feature>